<dbReference type="Pfam" id="PF01882">
    <property type="entry name" value="DUF58"/>
    <property type="match status" value="1"/>
</dbReference>
<feature type="transmembrane region" description="Helical" evidence="1">
    <location>
        <begin position="12"/>
        <end position="30"/>
    </location>
</feature>
<proteinExistence type="predicted"/>
<evidence type="ECO:0000256" key="1">
    <source>
        <dbReference type="SAM" id="Phobius"/>
    </source>
</evidence>
<gene>
    <name evidence="3" type="primary">yeaD</name>
    <name evidence="3" type="ORF">GCM10011391_13220</name>
</gene>
<feature type="transmembrane region" description="Helical" evidence="1">
    <location>
        <begin position="36"/>
        <end position="58"/>
    </location>
</feature>
<reference evidence="3" key="2">
    <citation type="submission" date="2020-09" db="EMBL/GenBank/DDBJ databases">
        <authorList>
            <person name="Sun Q."/>
            <person name="Zhou Y."/>
        </authorList>
    </citation>
    <scope>NUCLEOTIDE SEQUENCE</scope>
    <source>
        <strain evidence="3">CGMCC 1.15371</strain>
    </source>
</reference>
<sequence>MIKRLRRYQTILGVAWILLLFLIAFSYAMFQGGFVSWFVFYSFLPILVYTLFVVFYPLRDLQMTRSLNKEELFANEVLEVSIRIKRRLPIPLFYIVVEDQQPTNSLKRQASWRHGQTKKLFALGFRLNATLTYSIEAMPRGYYHFDTISVRTGDIFGFIQKEKAFAVSSEVIVYPQKLPLRSWKPLNLSYGGQHRSRKSFERDLTSISSIRDYTPGDRLSWLDWKATARANRLVTKEFELPLNNDVVMAIDCSQQEQDREGEGFERAVSLVSALVDRALKTEAKLQFMSISHHITSINEEDGDFQRWKILNHLARIESVKQPRDILKLTAYLQRMTKQVTLVFVTTVASDALVLQFNELISRGLAVECFLVTSKKASQESQYWRGVLSSIGVVTHVVSDGHDAAFEQAGDSLATS</sequence>
<evidence type="ECO:0000259" key="2">
    <source>
        <dbReference type="Pfam" id="PF01882"/>
    </source>
</evidence>
<keyword evidence="1" id="KW-0472">Membrane</keyword>
<reference evidence="3" key="1">
    <citation type="journal article" date="2014" name="Int. J. Syst. Evol. Microbiol.">
        <title>Complete genome sequence of Corynebacterium casei LMG S-19264T (=DSM 44701T), isolated from a smear-ripened cheese.</title>
        <authorList>
            <consortium name="US DOE Joint Genome Institute (JGI-PGF)"/>
            <person name="Walter F."/>
            <person name="Albersmeier A."/>
            <person name="Kalinowski J."/>
            <person name="Ruckert C."/>
        </authorList>
    </citation>
    <scope>NUCLEOTIDE SEQUENCE</scope>
    <source>
        <strain evidence="3">CGMCC 1.15371</strain>
    </source>
</reference>
<evidence type="ECO:0000313" key="3">
    <source>
        <dbReference type="EMBL" id="GGE35801.1"/>
    </source>
</evidence>
<dbReference type="EMBL" id="BMIR01000004">
    <property type="protein sequence ID" value="GGE35801.1"/>
    <property type="molecule type" value="Genomic_DNA"/>
</dbReference>
<dbReference type="Proteomes" id="UP000628775">
    <property type="component" value="Unassembled WGS sequence"/>
</dbReference>
<protein>
    <recommendedName>
        <fullName evidence="2">DUF58 domain-containing protein</fullName>
    </recommendedName>
</protein>
<dbReference type="PANTHER" id="PTHR34351:SF2">
    <property type="entry name" value="DUF58 DOMAIN-CONTAINING PROTEIN"/>
    <property type="match status" value="1"/>
</dbReference>
<feature type="domain" description="DUF58" evidence="2">
    <location>
        <begin position="210"/>
        <end position="358"/>
    </location>
</feature>
<keyword evidence="1" id="KW-0812">Transmembrane</keyword>
<dbReference type="RefSeq" id="WP_188691009.1">
    <property type="nucleotide sequence ID" value="NZ_BMIR01000004.1"/>
</dbReference>
<organism evidence="3 4">
    <name type="scientific">Pullulanibacillus camelliae</name>
    <dbReference type="NCBI Taxonomy" id="1707096"/>
    <lineage>
        <taxon>Bacteria</taxon>
        <taxon>Bacillati</taxon>
        <taxon>Bacillota</taxon>
        <taxon>Bacilli</taxon>
        <taxon>Bacillales</taxon>
        <taxon>Sporolactobacillaceae</taxon>
        <taxon>Pullulanibacillus</taxon>
    </lineage>
</organism>
<dbReference type="InterPro" id="IPR002881">
    <property type="entry name" value="DUF58"/>
</dbReference>
<keyword evidence="4" id="KW-1185">Reference proteome</keyword>
<accession>A0A8J2VP95</accession>
<dbReference type="PANTHER" id="PTHR34351">
    <property type="entry name" value="SLR1927 PROTEIN-RELATED"/>
    <property type="match status" value="1"/>
</dbReference>
<name>A0A8J2VP95_9BACL</name>
<dbReference type="AlphaFoldDB" id="A0A8J2VP95"/>
<keyword evidence="1" id="KW-1133">Transmembrane helix</keyword>
<evidence type="ECO:0000313" key="4">
    <source>
        <dbReference type="Proteomes" id="UP000628775"/>
    </source>
</evidence>
<comment type="caution">
    <text evidence="3">The sequence shown here is derived from an EMBL/GenBank/DDBJ whole genome shotgun (WGS) entry which is preliminary data.</text>
</comment>